<dbReference type="SMART" id="SM00388">
    <property type="entry name" value="HisKA"/>
    <property type="match status" value="1"/>
</dbReference>
<dbReference type="GO" id="GO:0005524">
    <property type="term" value="F:ATP binding"/>
    <property type="evidence" value="ECO:0007669"/>
    <property type="project" value="UniProtKB-KW"/>
</dbReference>
<dbReference type="Pfam" id="PF00512">
    <property type="entry name" value="HisKA"/>
    <property type="match status" value="1"/>
</dbReference>
<evidence type="ECO:0000256" key="8">
    <source>
        <dbReference type="ARBA" id="ARBA00022741"/>
    </source>
</evidence>
<dbReference type="EMBL" id="CP003282">
    <property type="protein sequence ID" value="AFG37763.1"/>
    <property type="molecule type" value="Genomic_DNA"/>
</dbReference>
<dbReference type="Gene3D" id="3.30.450.20">
    <property type="entry name" value="PAS domain"/>
    <property type="match status" value="4"/>
</dbReference>
<dbReference type="EC" id="2.7.13.3" evidence="3"/>
<keyword evidence="5" id="KW-0597">Phosphoprotein</keyword>
<dbReference type="PRINTS" id="PR00344">
    <property type="entry name" value="BCTRLSENSOR"/>
</dbReference>
<dbReference type="PROSITE" id="PS50112">
    <property type="entry name" value="PAS"/>
    <property type="match status" value="2"/>
</dbReference>
<dbReference type="Pfam" id="PF17200">
    <property type="entry name" value="sCache_2"/>
    <property type="match status" value="1"/>
</dbReference>
<evidence type="ECO:0000256" key="9">
    <source>
        <dbReference type="ARBA" id="ARBA00022777"/>
    </source>
</evidence>
<dbReference type="Proteomes" id="UP000007383">
    <property type="component" value="Chromosome"/>
</dbReference>
<dbReference type="NCBIfam" id="TIGR00229">
    <property type="entry name" value="sensory_box"/>
    <property type="match status" value="3"/>
</dbReference>
<dbReference type="InterPro" id="IPR001610">
    <property type="entry name" value="PAC"/>
</dbReference>
<dbReference type="InterPro" id="IPR013656">
    <property type="entry name" value="PAS_4"/>
</dbReference>
<dbReference type="InterPro" id="IPR033480">
    <property type="entry name" value="sCache_2"/>
</dbReference>
<dbReference type="SMART" id="SM00091">
    <property type="entry name" value="PAS"/>
    <property type="match status" value="3"/>
</dbReference>
<dbReference type="Pfam" id="PF02518">
    <property type="entry name" value="HATPase_c"/>
    <property type="match status" value="1"/>
</dbReference>
<dbReference type="PROSITE" id="PS50113">
    <property type="entry name" value="PAC"/>
    <property type="match status" value="2"/>
</dbReference>
<evidence type="ECO:0000256" key="10">
    <source>
        <dbReference type="ARBA" id="ARBA00022840"/>
    </source>
</evidence>
<proteinExistence type="predicted"/>
<feature type="domain" description="PAC" evidence="18">
    <location>
        <begin position="478"/>
        <end position="531"/>
    </location>
</feature>
<dbReference type="SUPFAM" id="SSF55785">
    <property type="entry name" value="PYP-like sensor domain (PAS domain)"/>
    <property type="match status" value="3"/>
</dbReference>
<dbReference type="SUPFAM" id="SSF47384">
    <property type="entry name" value="Homodimeric domain of signal transducing histidine kinase"/>
    <property type="match status" value="1"/>
</dbReference>
<dbReference type="KEGG" id="sfc:Spiaf_1706"/>
<dbReference type="Pfam" id="PF08448">
    <property type="entry name" value="PAS_4"/>
    <property type="match status" value="1"/>
</dbReference>
<comment type="subcellular location">
    <subcellularLocation>
        <location evidence="2">Cell membrane</location>
        <topology evidence="2">Multi-pass membrane protein</topology>
    </subcellularLocation>
</comment>
<dbReference type="InterPro" id="IPR000014">
    <property type="entry name" value="PAS"/>
</dbReference>
<feature type="domain" description="Histidine kinase" evidence="16">
    <location>
        <begin position="679"/>
        <end position="944"/>
    </location>
</feature>
<evidence type="ECO:0000256" key="6">
    <source>
        <dbReference type="ARBA" id="ARBA00022679"/>
    </source>
</evidence>
<dbReference type="InterPro" id="IPR003661">
    <property type="entry name" value="HisK_dim/P_dom"/>
</dbReference>
<dbReference type="HOGENOM" id="CLU_310987_0_0_12"/>
<evidence type="ECO:0000313" key="20">
    <source>
        <dbReference type="Proteomes" id="UP000007383"/>
    </source>
</evidence>
<keyword evidence="6" id="KW-0808">Transferase</keyword>
<comment type="catalytic activity">
    <reaction evidence="1">
        <text>ATP + protein L-histidine = ADP + protein N-phospho-L-histidine.</text>
        <dbReference type="EC" id="2.7.13.3"/>
    </reaction>
</comment>
<dbReference type="Pfam" id="PF13188">
    <property type="entry name" value="PAS_8"/>
    <property type="match status" value="1"/>
</dbReference>
<organism evidence="19 20">
    <name type="scientific">Spirochaeta africana (strain ATCC 700263 / DSM 8902 / Z-7692)</name>
    <dbReference type="NCBI Taxonomy" id="889378"/>
    <lineage>
        <taxon>Bacteria</taxon>
        <taxon>Pseudomonadati</taxon>
        <taxon>Spirochaetota</taxon>
        <taxon>Spirochaetia</taxon>
        <taxon>Spirochaetales</taxon>
        <taxon>Spirochaetaceae</taxon>
        <taxon>Spirochaeta</taxon>
    </lineage>
</organism>
<evidence type="ECO:0000256" key="2">
    <source>
        <dbReference type="ARBA" id="ARBA00004651"/>
    </source>
</evidence>
<dbReference type="SMART" id="SM00387">
    <property type="entry name" value="HATPase_c"/>
    <property type="match status" value="1"/>
</dbReference>
<evidence type="ECO:0000256" key="12">
    <source>
        <dbReference type="ARBA" id="ARBA00023012"/>
    </source>
</evidence>
<dbReference type="InterPro" id="IPR000700">
    <property type="entry name" value="PAS-assoc_C"/>
</dbReference>
<evidence type="ECO:0000259" key="18">
    <source>
        <dbReference type="PROSITE" id="PS50113"/>
    </source>
</evidence>
<dbReference type="InterPro" id="IPR003594">
    <property type="entry name" value="HATPase_dom"/>
</dbReference>
<accession>H9UJS0</accession>
<keyword evidence="13 15" id="KW-0472">Membrane</keyword>
<dbReference type="CDD" id="cd00082">
    <property type="entry name" value="HisKA"/>
    <property type="match status" value="1"/>
</dbReference>
<evidence type="ECO:0000259" key="16">
    <source>
        <dbReference type="PROSITE" id="PS50109"/>
    </source>
</evidence>
<protein>
    <recommendedName>
        <fullName evidence="3">histidine kinase</fullName>
        <ecNumber evidence="3">2.7.13.3</ecNumber>
    </recommendedName>
</protein>
<dbReference type="PANTHER" id="PTHR43065">
    <property type="entry name" value="SENSOR HISTIDINE KINASE"/>
    <property type="match status" value="1"/>
</dbReference>
<evidence type="ECO:0000256" key="4">
    <source>
        <dbReference type="ARBA" id="ARBA00022475"/>
    </source>
</evidence>
<dbReference type="eggNOG" id="COG4191">
    <property type="taxonomic scope" value="Bacteria"/>
</dbReference>
<dbReference type="InterPro" id="IPR036097">
    <property type="entry name" value="HisK_dim/P_sf"/>
</dbReference>
<feature type="domain" description="PAC" evidence="18">
    <location>
        <begin position="605"/>
        <end position="659"/>
    </location>
</feature>
<feature type="domain" description="PAS" evidence="17">
    <location>
        <begin position="402"/>
        <end position="457"/>
    </location>
</feature>
<evidence type="ECO:0000256" key="1">
    <source>
        <dbReference type="ARBA" id="ARBA00000085"/>
    </source>
</evidence>
<evidence type="ECO:0000259" key="17">
    <source>
        <dbReference type="PROSITE" id="PS50112"/>
    </source>
</evidence>
<dbReference type="PROSITE" id="PS50109">
    <property type="entry name" value="HIS_KIN"/>
    <property type="match status" value="1"/>
</dbReference>
<dbReference type="GO" id="GO:0006355">
    <property type="term" value="P:regulation of DNA-templated transcription"/>
    <property type="evidence" value="ECO:0007669"/>
    <property type="project" value="InterPro"/>
</dbReference>
<feature type="transmembrane region" description="Helical" evidence="15">
    <location>
        <begin position="192"/>
        <end position="215"/>
    </location>
</feature>
<evidence type="ECO:0000256" key="11">
    <source>
        <dbReference type="ARBA" id="ARBA00022989"/>
    </source>
</evidence>
<feature type="region of interest" description="Disordered" evidence="14">
    <location>
        <begin position="832"/>
        <end position="866"/>
    </location>
</feature>
<reference evidence="20" key="1">
    <citation type="journal article" date="2013" name="Stand. Genomic Sci.">
        <title>Complete genome sequence of the halophilic bacterium Spirochaeta africana type strain (Z-7692(T)) from the alkaline Lake Magadi in the East African Rift.</title>
        <authorList>
            <person name="Liolos K."/>
            <person name="Abt B."/>
            <person name="Scheuner C."/>
            <person name="Teshima H."/>
            <person name="Held B."/>
            <person name="Lapidus A."/>
            <person name="Nolan M."/>
            <person name="Lucas S."/>
            <person name="Deshpande S."/>
            <person name="Cheng J.F."/>
            <person name="Tapia R."/>
            <person name="Goodwin L.A."/>
            <person name="Pitluck S."/>
            <person name="Pagani I."/>
            <person name="Ivanova N."/>
            <person name="Mavromatis K."/>
            <person name="Mikhailova N."/>
            <person name="Huntemann M."/>
            <person name="Pati A."/>
            <person name="Chen A."/>
            <person name="Palaniappan K."/>
            <person name="Land M."/>
            <person name="Rohde M."/>
            <person name="Tindall B.J."/>
            <person name="Detter J.C."/>
            <person name="Goker M."/>
            <person name="Bristow J."/>
            <person name="Eisen J.A."/>
            <person name="Markowitz V."/>
            <person name="Hugenholtz P."/>
            <person name="Woyke T."/>
            <person name="Klenk H.P."/>
            <person name="Kyrpides N.C."/>
        </authorList>
    </citation>
    <scope>NUCLEOTIDE SEQUENCE</scope>
    <source>
        <strain evidence="20">ATCC 700263 / DSM 8902 / Z-7692</strain>
    </source>
</reference>
<keyword evidence="11 15" id="KW-1133">Transmembrane helix</keyword>
<dbReference type="InterPro" id="IPR036890">
    <property type="entry name" value="HATPase_C_sf"/>
</dbReference>
<dbReference type="AlphaFoldDB" id="H9UJS0"/>
<dbReference type="Gene3D" id="1.10.287.130">
    <property type="match status" value="1"/>
</dbReference>
<evidence type="ECO:0000256" key="15">
    <source>
        <dbReference type="SAM" id="Phobius"/>
    </source>
</evidence>
<dbReference type="InterPro" id="IPR004358">
    <property type="entry name" value="Sig_transdc_His_kin-like_C"/>
</dbReference>
<keyword evidence="8" id="KW-0547">Nucleotide-binding</keyword>
<feature type="domain" description="PAS" evidence="17">
    <location>
        <begin position="532"/>
        <end position="602"/>
    </location>
</feature>
<evidence type="ECO:0000313" key="19">
    <source>
        <dbReference type="EMBL" id="AFG37763.1"/>
    </source>
</evidence>
<dbReference type="InterPro" id="IPR013767">
    <property type="entry name" value="PAS_fold"/>
</dbReference>
<evidence type="ECO:0000256" key="7">
    <source>
        <dbReference type="ARBA" id="ARBA00022692"/>
    </source>
</evidence>
<evidence type="ECO:0000256" key="5">
    <source>
        <dbReference type="ARBA" id="ARBA00022553"/>
    </source>
</evidence>
<dbReference type="Gene3D" id="3.30.565.10">
    <property type="entry name" value="Histidine kinase-like ATPase, C-terminal domain"/>
    <property type="match status" value="1"/>
</dbReference>
<dbReference type="InterPro" id="IPR005467">
    <property type="entry name" value="His_kinase_dom"/>
</dbReference>
<evidence type="ECO:0000256" key="14">
    <source>
        <dbReference type="SAM" id="MobiDB-lite"/>
    </source>
</evidence>
<dbReference type="Pfam" id="PF00989">
    <property type="entry name" value="PAS"/>
    <property type="match status" value="1"/>
</dbReference>
<name>H9UJS0_SPIAZ</name>
<gene>
    <name evidence="19" type="ordered locus">Spiaf_1706</name>
</gene>
<feature type="transmembrane region" description="Helical" evidence="15">
    <location>
        <begin position="14"/>
        <end position="35"/>
    </location>
</feature>
<keyword evidence="4" id="KW-1003">Cell membrane</keyword>
<dbReference type="CDD" id="cd00130">
    <property type="entry name" value="PAS"/>
    <property type="match status" value="3"/>
</dbReference>
<dbReference type="GO" id="GO:0005886">
    <property type="term" value="C:plasma membrane"/>
    <property type="evidence" value="ECO:0007669"/>
    <property type="project" value="UniProtKB-SubCell"/>
</dbReference>
<keyword evidence="12" id="KW-0902">Two-component regulatory system</keyword>
<dbReference type="InterPro" id="IPR035965">
    <property type="entry name" value="PAS-like_dom_sf"/>
</dbReference>
<dbReference type="PATRIC" id="fig|889378.3.peg.1692"/>
<keyword evidence="9" id="KW-0418">Kinase</keyword>
<evidence type="ECO:0000256" key="3">
    <source>
        <dbReference type="ARBA" id="ARBA00012438"/>
    </source>
</evidence>
<dbReference type="GO" id="GO:0000155">
    <property type="term" value="F:phosphorelay sensor kinase activity"/>
    <property type="evidence" value="ECO:0007669"/>
    <property type="project" value="InterPro"/>
</dbReference>
<dbReference type="RefSeq" id="WP_014455746.1">
    <property type="nucleotide sequence ID" value="NC_017098.1"/>
</dbReference>
<dbReference type="SUPFAM" id="SSF55874">
    <property type="entry name" value="ATPase domain of HSP90 chaperone/DNA topoisomerase II/histidine kinase"/>
    <property type="match status" value="1"/>
</dbReference>
<sequence length="945" mass="105302">MQLPAFLFSSRGRFNLAVVIVTISVLGVIGVQAFIHVDHYMELRRNELRRIVDVGVTSLRPILTEYQAGDIGFMQARNKILQGIRGLSYQEDGVPNFFFVGTYEIAPITLPAAVYGAGMQPVEAYRGHTPDVLRRMAAIARSPEGRGFVTYQVDSDSGQREKIAYVRGIPELNLYVGTGLFTTDIIDAVVTVVIRSILIGALLVAAAILVLVGALRPLTRLSHTLSIVFTRIAKDPNESLAAVYPQSPYWREGQMIFDGLQRMLTSLRTARFRQEESEDRFRRLFSDSRDAIILTNGLKILECNQRTEVFLQLGRDVLIGSDVRDVLLRSAPEEEITPLLERAVDGETVEITLELPSHPTERGMRYVDVSIHPQYLDMEFGFQIVMHDITSIRQTEQMLQNLSENLYRTLYSIGDGIIATDDEGCVTRMNRVAEELTEWRQHEAIGRPLREVVQLRDTVSGAPVDCSLMMVLQTGQNSSTETREMVTRRGNRRSVSENGAPIRDAAHEITGGVVVFRDVTRQLQIQRELRENQRILSLVLDHAPVGVGAFSRRGTFIYANPMLCELLGYSTLELRQLRFDAMIHPHDLQAHARKFRQLMRGSGRESFEIRYLRRNGEERYAVLRGGGVEVESRQGRPDFIVAIVQDVTEIKRAEHESHQKEQLLIQAEKLAALGELSAGMAHEINQPLTGISMAADNLQFLASGQIPGKQLGPEYVQEKTEHIHDYVDRIRSIIEHVRTFSREQLQEHVAPFQVEEAVRNALSLVTSQYRGHGIELQTGFSAVPMVCGNLYRLEQVVLNLLTNARDAVQERCRLFPEHRPVISLQIEAVPGGSPFEAPPLEPEDPAAAHAREHSADVPGAGAAARSAEPGSWVQITISDNGVGIPEDQLAQVFNPFFTTKPVDKGTGLGLSVAYGIVREMGGRIEFDSTAGSGTTARIFLPGLEA</sequence>
<dbReference type="SMART" id="SM00086">
    <property type="entry name" value="PAC"/>
    <property type="match status" value="2"/>
</dbReference>
<dbReference type="PANTHER" id="PTHR43065:SF46">
    <property type="entry name" value="C4-DICARBOXYLATE TRANSPORT SENSOR PROTEIN DCTB"/>
    <property type="match status" value="1"/>
</dbReference>
<keyword evidence="20" id="KW-1185">Reference proteome</keyword>
<keyword evidence="10" id="KW-0067">ATP-binding</keyword>
<evidence type="ECO:0000256" key="13">
    <source>
        <dbReference type="ARBA" id="ARBA00023136"/>
    </source>
</evidence>
<dbReference type="STRING" id="889378.Spiaf_1706"/>
<keyword evidence="7 15" id="KW-0812">Transmembrane</keyword>